<dbReference type="EMBL" id="JBHRYE010000028">
    <property type="protein sequence ID" value="MFC3672952.1"/>
    <property type="molecule type" value="Genomic_DNA"/>
</dbReference>
<accession>A0ABV7V7J8</accession>
<keyword evidence="5 7" id="KW-0695">RNA-directed DNA polymerase</keyword>
<keyword evidence="4" id="KW-0460">Magnesium</keyword>
<evidence type="ECO:0000256" key="5">
    <source>
        <dbReference type="ARBA" id="ARBA00022918"/>
    </source>
</evidence>
<comment type="caution">
    <text evidence="7">The sequence shown here is derived from an EMBL/GenBank/DDBJ whole genome shotgun (WGS) entry which is preliminary data.</text>
</comment>
<reference evidence="8" key="1">
    <citation type="journal article" date="2019" name="Int. J. Syst. Evol. Microbiol.">
        <title>The Global Catalogue of Microorganisms (GCM) 10K type strain sequencing project: providing services to taxonomists for standard genome sequencing and annotation.</title>
        <authorList>
            <consortium name="The Broad Institute Genomics Platform"/>
            <consortium name="The Broad Institute Genome Sequencing Center for Infectious Disease"/>
            <person name="Wu L."/>
            <person name="Ma J."/>
        </authorList>
    </citation>
    <scope>NUCLEOTIDE SEQUENCE [LARGE SCALE GENOMIC DNA]</scope>
    <source>
        <strain evidence="8">KCTC 42224</strain>
    </source>
</reference>
<dbReference type="PROSITE" id="PS50878">
    <property type="entry name" value="RT_POL"/>
    <property type="match status" value="1"/>
</dbReference>
<keyword evidence="1 7" id="KW-0808">Transferase</keyword>
<keyword evidence="3" id="KW-0479">Metal-binding</keyword>
<evidence type="ECO:0000259" key="6">
    <source>
        <dbReference type="PROSITE" id="PS50878"/>
    </source>
</evidence>
<dbReference type="GO" id="GO:0003964">
    <property type="term" value="F:RNA-directed DNA polymerase activity"/>
    <property type="evidence" value="ECO:0007669"/>
    <property type="project" value="UniProtKB-KW"/>
</dbReference>
<evidence type="ECO:0000256" key="2">
    <source>
        <dbReference type="ARBA" id="ARBA00022695"/>
    </source>
</evidence>
<dbReference type="InterPro" id="IPR000477">
    <property type="entry name" value="RT_dom"/>
</dbReference>
<evidence type="ECO:0000256" key="3">
    <source>
        <dbReference type="ARBA" id="ARBA00022723"/>
    </source>
</evidence>
<protein>
    <submittedName>
        <fullName evidence="7">Reverse transcriptase family protein</fullName>
        <ecNumber evidence="7">2.7.7.49</ecNumber>
    </submittedName>
</protein>
<evidence type="ECO:0000313" key="7">
    <source>
        <dbReference type="EMBL" id="MFC3672952.1"/>
    </source>
</evidence>
<proteinExistence type="predicted"/>
<dbReference type="PRINTS" id="PR00866">
    <property type="entry name" value="RNADNAPOLMS"/>
</dbReference>
<dbReference type="CDD" id="cd03487">
    <property type="entry name" value="RT_Bac_retron_II"/>
    <property type="match status" value="1"/>
</dbReference>
<keyword evidence="2 7" id="KW-0548">Nucleotidyltransferase</keyword>
<evidence type="ECO:0000313" key="8">
    <source>
        <dbReference type="Proteomes" id="UP001595683"/>
    </source>
</evidence>
<keyword evidence="8" id="KW-1185">Reference proteome</keyword>
<organism evidence="7 8">
    <name type="scientific">Novosphingobium pokkalii</name>
    <dbReference type="NCBI Taxonomy" id="1770194"/>
    <lineage>
        <taxon>Bacteria</taxon>
        <taxon>Pseudomonadati</taxon>
        <taxon>Pseudomonadota</taxon>
        <taxon>Alphaproteobacteria</taxon>
        <taxon>Sphingomonadales</taxon>
        <taxon>Sphingomonadaceae</taxon>
        <taxon>Novosphingobium</taxon>
    </lineage>
</organism>
<dbReference type="EC" id="2.7.7.49" evidence="7"/>
<dbReference type="InterPro" id="IPR000123">
    <property type="entry name" value="Reverse_transcriptase_msDNA"/>
</dbReference>
<dbReference type="RefSeq" id="WP_229815733.1">
    <property type="nucleotide sequence ID" value="NZ_BMZP01000041.1"/>
</dbReference>
<dbReference type="Proteomes" id="UP001595683">
    <property type="component" value="Unassembled WGS sequence"/>
</dbReference>
<feature type="domain" description="Reverse transcriptase" evidence="6">
    <location>
        <begin position="1"/>
        <end position="131"/>
    </location>
</feature>
<evidence type="ECO:0000256" key="1">
    <source>
        <dbReference type="ARBA" id="ARBA00022679"/>
    </source>
</evidence>
<gene>
    <name evidence="7" type="ORF">ACFOOT_16160</name>
</gene>
<sequence length="249" mass="27474">MVGVLISLGIDRSVAEAIAALCCLNGCLPQGAPSSPILSNMICFRLDKELLEFAKSTRCIFTRYADDISFSSYQPLVGIFESYPPSPGHFAPDLLNTRLRQIFNANGFVVNQDKAHYADRHSRRTVTGIRINEALNVDRRFVRNLRAALYSVETLGVVAAEAKFLSSHRGKSGLGKHLQGKVAWLGHIKGASDPVFRSTASRFNKAFPALQLEILPTAHEIRERAVWLIEHWEGTGSQGTAFFMKGVVT</sequence>
<evidence type="ECO:0000256" key="4">
    <source>
        <dbReference type="ARBA" id="ARBA00022842"/>
    </source>
</evidence>
<name>A0ABV7V7J8_9SPHN</name>